<organism evidence="1 2">
    <name type="scientific">Kordia periserrulae</name>
    <dbReference type="NCBI Taxonomy" id="701523"/>
    <lineage>
        <taxon>Bacteria</taxon>
        <taxon>Pseudomonadati</taxon>
        <taxon>Bacteroidota</taxon>
        <taxon>Flavobacteriia</taxon>
        <taxon>Flavobacteriales</taxon>
        <taxon>Flavobacteriaceae</taxon>
        <taxon>Kordia</taxon>
    </lineage>
</organism>
<gene>
    <name evidence="1" type="ORF">C8N46_101276</name>
</gene>
<dbReference type="AlphaFoldDB" id="A0A2T6C5U0"/>
<evidence type="ECO:0000313" key="2">
    <source>
        <dbReference type="Proteomes" id="UP000244090"/>
    </source>
</evidence>
<dbReference type="Proteomes" id="UP000244090">
    <property type="component" value="Unassembled WGS sequence"/>
</dbReference>
<proteinExistence type="predicted"/>
<comment type="caution">
    <text evidence="1">The sequence shown here is derived from an EMBL/GenBank/DDBJ whole genome shotgun (WGS) entry which is preliminary data.</text>
</comment>
<reference evidence="1 2" key="1">
    <citation type="submission" date="2018-04" db="EMBL/GenBank/DDBJ databases">
        <title>Genomic Encyclopedia of Archaeal and Bacterial Type Strains, Phase II (KMG-II): from individual species to whole genera.</title>
        <authorList>
            <person name="Goeker M."/>
        </authorList>
    </citation>
    <scope>NUCLEOTIDE SEQUENCE [LARGE SCALE GENOMIC DNA]</scope>
    <source>
        <strain evidence="1 2">DSM 25731</strain>
    </source>
</reference>
<keyword evidence="2" id="KW-1185">Reference proteome</keyword>
<dbReference type="EMBL" id="QBKT01000001">
    <property type="protein sequence ID" value="PTX63674.1"/>
    <property type="molecule type" value="Genomic_DNA"/>
</dbReference>
<name>A0A2T6C5U0_9FLAO</name>
<accession>A0A2T6C5U0</accession>
<protein>
    <submittedName>
        <fullName evidence="1">Uncharacterized protein</fullName>
    </submittedName>
</protein>
<evidence type="ECO:0000313" key="1">
    <source>
        <dbReference type="EMBL" id="PTX63674.1"/>
    </source>
</evidence>
<sequence length="68" mass="7466">MKKKSVTSLKLKKSSVSTLNINILTVKGGLGDSFHICNSVNNFCDTINVTKCYGNVECGYFNTRIDVC</sequence>